<keyword evidence="6 15" id="KW-0347">Helicase</keyword>
<name>A0A506Y2M7_9MICO</name>
<dbReference type="EC" id="5.6.2.4" evidence="13"/>
<accession>A0A506Y2M7</accession>
<dbReference type="GO" id="GO:0003677">
    <property type="term" value="F:DNA binding"/>
    <property type="evidence" value="ECO:0007669"/>
    <property type="project" value="UniProtKB-KW"/>
</dbReference>
<dbReference type="Pfam" id="PF12705">
    <property type="entry name" value="PDDEXK_1"/>
    <property type="match status" value="1"/>
</dbReference>
<keyword evidence="4" id="KW-0227">DNA damage</keyword>
<keyword evidence="2" id="KW-0540">Nuclease</keyword>
<evidence type="ECO:0000256" key="6">
    <source>
        <dbReference type="ARBA" id="ARBA00022806"/>
    </source>
</evidence>
<evidence type="ECO:0000256" key="5">
    <source>
        <dbReference type="ARBA" id="ARBA00022801"/>
    </source>
</evidence>
<evidence type="ECO:0000313" key="19">
    <source>
        <dbReference type="Proteomes" id="UP000316252"/>
    </source>
</evidence>
<dbReference type="Proteomes" id="UP000316252">
    <property type="component" value="Unassembled WGS sequence"/>
</dbReference>
<comment type="catalytic activity">
    <reaction evidence="12">
        <text>Couples ATP hydrolysis with the unwinding of duplex DNA by translocating in the 3'-5' direction.</text>
        <dbReference type="EC" id="5.6.2.4"/>
    </reaction>
</comment>
<organism evidence="18 19">
    <name type="scientific">Schumannella soli</name>
    <dbReference type="NCBI Taxonomy" id="2590779"/>
    <lineage>
        <taxon>Bacteria</taxon>
        <taxon>Bacillati</taxon>
        <taxon>Actinomycetota</taxon>
        <taxon>Actinomycetes</taxon>
        <taxon>Micrococcales</taxon>
        <taxon>Microbacteriaceae</taxon>
        <taxon>Schumannella</taxon>
    </lineage>
</organism>
<evidence type="ECO:0000256" key="8">
    <source>
        <dbReference type="ARBA" id="ARBA00022840"/>
    </source>
</evidence>
<dbReference type="Gene3D" id="3.90.320.10">
    <property type="match status" value="1"/>
</dbReference>
<evidence type="ECO:0000256" key="1">
    <source>
        <dbReference type="ARBA" id="ARBA00009922"/>
    </source>
</evidence>
<feature type="domain" description="UvrD-like helicase C-terminal" evidence="17">
    <location>
        <begin position="300"/>
        <end position="602"/>
    </location>
</feature>
<dbReference type="SUPFAM" id="SSF52540">
    <property type="entry name" value="P-loop containing nucleoside triphosphate hydrolases"/>
    <property type="match status" value="1"/>
</dbReference>
<dbReference type="InterPro" id="IPR013986">
    <property type="entry name" value="DExx_box_DNA_helicase_dom_sf"/>
</dbReference>
<gene>
    <name evidence="18" type="ORF">FJ657_08350</name>
</gene>
<keyword evidence="5 15" id="KW-0378">Hydrolase</keyword>
<dbReference type="InterPro" id="IPR014017">
    <property type="entry name" value="DNA_helicase_UvrD-like_C"/>
</dbReference>
<dbReference type="GO" id="GO:0004527">
    <property type="term" value="F:exonuclease activity"/>
    <property type="evidence" value="ECO:0007669"/>
    <property type="project" value="UniProtKB-KW"/>
</dbReference>
<evidence type="ECO:0000256" key="14">
    <source>
        <dbReference type="ARBA" id="ARBA00048988"/>
    </source>
</evidence>
<dbReference type="Pfam" id="PF00580">
    <property type="entry name" value="UvrD-helicase"/>
    <property type="match status" value="1"/>
</dbReference>
<evidence type="ECO:0000256" key="3">
    <source>
        <dbReference type="ARBA" id="ARBA00022741"/>
    </source>
</evidence>
<protein>
    <recommendedName>
        <fullName evidence="13">DNA 3'-5' helicase</fullName>
        <ecNumber evidence="13">5.6.2.4</ecNumber>
    </recommendedName>
</protein>
<comment type="catalytic activity">
    <reaction evidence="14">
        <text>ATP + H2O = ADP + phosphate + H(+)</text>
        <dbReference type="Rhea" id="RHEA:13065"/>
        <dbReference type="ChEBI" id="CHEBI:15377"/>
        <dbReference type="ChEBI" id="CHEBI:15378"/>
        <dbReference type="ChEBI" id="CHEBI:30616"/>
        <dbReference type="ChEBI" id="CHEBI:43474"/>
        <dbReference type="ChEBI" id="CHEBI:456216"/>
        <dbReference type="EC" id="5.6.2.4"/>
    </reaction>
</comment>
<keyword evidence="11" id="KW-0413">Isomerase</keyword>
<dbReference type="PROSITE" id="PS51217">
    <property type="entry name" value="UVRD_HELICASE_CTER"/>
    <property type="match status" value="1"/>
</dbReference>
<keyword evidence="3 15" id="KW-0547">Nucleotide-binding</keyword>
<evidence type="ECO:0000256" key="4">
    <source>
        <dbReference type="ARBA" id="ARBA00022763"/>
    </source>
</evidence>
<dbReference type="PANTHER" id="PTHR11070:SF59">
    <property type="entry name" value="DNA 3'-5' HELICASE"/>
    <property type="match status" value="1"/>
</dbReference>
<dbReference type="GO" id="GO:0000725">
    <property type="term" value="P:recombinational repair"/>
    <property type="evidence" value="ECO:0007669"/>
    <property type="project" value="TreeGrafter"/>
</dbReference>
<keyword evidence="7" id="KW-0269">Exonuclease</keyword>
<dbReference type="PANTHER" id="PTHR11070">
    <property type="entry name" value="UVRD / RECB / PCRA DNA HELICASE FAMILY MEMBER"/>
    <property type="match status" value="1"/>
</dbReference>
<dbReference type="SUPFAM" id="SSF52980">
    <property type="entry name" value="Restriction endonuclease-like"/>
    <property type="match status" value="1"/>
</dbReference>
<sequence>MQPDPSQSAVLDLPPDATAVVIGAPGSGKTSTLVELVARRVEHDGFSADEVLALAANRAGANRLRDQLASRLRAVAAGPLARTLPSLAFDAVVARAAAEGAPRPRLLSGPEQDLLIAELLHGEIDDGAPGSWPDHLSAAVRRLPVFRTELREMLMRLTEYEIDTTRLRRIAQAVARPEWEAVADFADSYRAVVSAVGGTALDPAELMAYAESAVLDGHTGERLARTRLVVVDDLQQATEGAIRLLRAVAARGVTIVAFGDPDVATDAFRGGEADALAAFPARVGVPTRTLRLERVHRQSPVLRELTAEVTARIGAAGAGTQRAAAASGDDDPAAISAISAPSPAAEHRTIARVLRERHLLDGVAWSELAVIVRSGAAIPAISRALALAQVPTRTTAASRALRDDPAAAALLEIVAVGTGRIELDGLVAERLLTGPFGGLDAIGLRRLRAALRAEELAGGGARLGARLLAEGLGVENGFATIDHAVGRRAARMARLLARLRAQHAAAATVEELLWSAWERSGVADAWRDAALGTGIAAEEANRALDGVVALFAAARRFVEREPDREAEAFLASVLDADIPEDTLAPRTVAEAVLVTTPSGAVGLEVDTVVVAGLQEGQWPNLRPRGSLLRAGDLLGALESADAGAPLRGDAAATRPGPPDTVLDERRVVLADELRMFALAVSRARRRVVLAAVAGEDEIPSPFHGFAARVAGDRLVEPDGDAPPLDLRGMTGCLRRTVTQLGSTPEQRRAAAAALARLIGDEVPGAEPRQWHGTLAASTDAPLYDLDDDETRVPVSPSALGTLDRSAMEWFVETMAGGSSSLSANVGSLVHHALEHATGVEVEELWGLLEQRWGELVFESSWSEQLERRRARGAIEALGSYLRAVHAQGAVLVSSEGAFRFDVPPARVNGKIDRVESHGGRIVIVDLKTGSVLAAKEAAEHPQMSAYQLAYADGALADLPEGHQPGGARLLFTKKGTRDAPYTLRDQKPFDGEQLESFRTTLREAAATIAGPHYPATLIDDPFAYGGAVRAIHLPGEVTGD</sequence>
<keyword evidence="10" id="KW-0234">DNA repair</keyword>
<dbReference type="InterPro" id="IPR011604">
    <property type="entry name" value="PDDEXK-like_dom_sf"/>
</dbReference>
<dbReference type="InterPro" id="IPR011335">
    <property type="entry name" value="Restrct_endonuc-II-like"/>
</dbReference>
<evidence type="ECO:0000256" key="15">
    <source>
        <dbReference type="PROSITE-ProRule" id="PRU00560"/>
    </source>
</evidence>
<evidence type="ECO:0000256" key="7">
    <source>
        <dbReference type="ARBA" id="ARBA00022839"/>
    </source>
</evidence>
<keyword evidence="8 15" id="KW-0067">ATP-binding</keyword>
<dbReference type="OrthoDB" id="5240387at2"/>
<keyword evidence="19" id="KW-1185">Reference proteome</keyword>
<dbReference type="EMBL" id="VHQG01000002">
    <property type="protein sequence ID" value="TPW75860.1"/>
    <property type="molecule type" value="Genomic_DNA"/>
</dbReference>
<dbReference type="InterPro" id="IPR014016">
    <property type="entry name" value="UvrD-like_ATP-bd"/>
</dbReference>
<dbReference type="InterPro" id="IPR038726">
    <property type="entry name" value="PDDEXK_AddAB-type"/>
</dbReference>
<dbReference type="GO" id="GO:0005524">
    <property type="term" value="F:ATP binding"/>
    <property type="evidence" value="ECO:0007669"/>
    <property type="project" value="UniProtKB-UniRule"/>
</dbReference>
<dbReference type="AlphaFoldDB" id="A0A506Y2M7"/>
<dbReference type="InterPro" id="IPR000212">
    <property type="entry name" value="DNA_helicase_UvrD/REP"/>
</dbReference>
<dbReference type="Gene3D" id="3.40.50.300">
    <property type="entry name" value="P-loop containing nucleotide triphosphate hydrolases"/>
    <property type="match status" value="2"/>
</dbReference>
<reference evidence="18 19" key="1">
    <citation type="submission" date="2019-06" db="EMBL/GenBank/DDBJ databases">
        <authorList>
            <person name="Li F."/>
        </authorList>
    </citation>
    <scope>NUCLEOTIDE SEQUENCE [LARGE SCALE GENOMIC DNA]</scope>
    <source>
        <strain evidence="18 19">10F1D-1</strain>
    </source>
</reference>
<evidence type="ECO:0000256" key="10">
    <source>
        <dbReference type="ARBA" id="ARBA00023204"/>
    </source>
</evidence>
<evidence type="ECO:0000256" key="11">
    <source>
        <dbReference type="ARBA" id="ARBA00023235"/>
    </source>
</evidence>
<dbReference type="InterPro" id="IPR027417">
    <property type="entry name" value="P-loop_NTPase"/>
</dbReference>
<comment type="similarity">
    <text evidence="1">Belongs to the helicase family. UvrD subfamily.</text>
</comment>
<dbReference type="Gene3D" id="1.10.10.160">
    <property type="match status" value="1"/>
</dbReference>
<evidence type="ECO:0000256" key="12">
    <source>
        <dbReference type="ARBA" id="ARBA00034617"/>
    </source>
</evidence>
<feature type="domain" description="UvrD-like helicase ATP-binding" evidence="16">
    <location>
        <begin position="2"/>
        <end position="299"/>
    </location>
</feature>
<evidence type="ECO:0000256" key="9">
    <source>
        <dbReference type="ARBA" id="ARBA00023125"/>
    </source>
</evidence>
<evidence type="ECO:0000313" key="18">
    <source>
        <dbReference type="EMBL" id="TPW75860.1"/>
    </source>
</evidence>
<dbReference type="GO" id="GO:0005829">
    <property type="term" value="C:cytosol"/>
    <property type="evidence" value="ECO:0007669"/>
    <property type="project" value="TreeGrafter"/>
</dbReference>
<dbReference type="RefSeq" id="WP_141163218.1">
    <property type="nucleotide sequence ID" value="NZ_VHQG01000002.1"/>
</dbReference>
<comment type="caution">
    <text evidence="18">The sequence shown here is derived from an EMBL/GenBank/DDBJ whole genome shotgun (WGS) entry which is preliminary data.</text>
</comment>
<evidence type="ECO:0000259" key="16">
    <source>
        <dbReference type="PROSITE" id="PS51198"/>
    </source>
</evidence>
<keyword evidence="9" id="KW-0238">DNA-binding</keyword>
<evidence type="ECO:0000256" key="2">
    <source>
        <dbReference type="ARBA" id="ARBA00022722"/>
    </source>
</evidence>
<dbReference type="GO" id="GO:0043138">
    <property type="term" value="F:3'-5' DNA helicase activity"/>
    <property type="evidence" value="ECO:0007669"/>
    <property type="project" value="UniProtKB-EC"/>
</dbReference>
<dbReference type="GO" id="GO:0033202">
    <property type="term" value="C:DNA helicase complex"/>
    <property type="evidence" value="ECO:0007669"/>
    <property type="project" value="TreeGrafter"/>
</dbReference>
<evidence type="ECO:0000259" key="17">
    <source>
        <dbReference type="PROSITE" id="PS51217"/>
    </source>
</evidence>
<dbReference type="Gene3D" id="1.10.486.10">
    <property type="entry name" value="PCRA, domain 4"/>
    <property type="match status" value="1"/>
</dbReference>
<evidence type="ECO:0000256" key="13">
    <source>
        <dbReference type="ARBA" id="ARBA00034808"/>
    </source>
</evidence>
<feature type="binding site" evidence="15">
    <location>
        <begin position="23"/>
        <end position="30"/>
    </location>
    <ligand>
        <name>ATP</name>
        <dbReference type="ChEBI" id="CHEBI:30616"/>
    </ligand>
</feature>
<proteinExistence type="inferred from homology"/>
<dbReference type="PROSITE" id="PS51198">
    <property type="entry name" value="UVRD_HELICASE_ATP_BIND"/>
    <property type="match status" value="1"/>
</dbReference>